<keyword evidence="3" id="KW-0238">DNA-binding</keyword>
<feature type="domain" description="HTH merR-type" evidence="5">
    <location>
        <begin position="16"/>
        <end position="86"/>
    </location>
</feature>
<evidence type="ECO:0000256" key="2">
    <source>
        <dbReference type="ARBA" id="ARBA00023015"/>
    </source>
</evidence>
<organism evidence="6 7">
    <name type="scientific">Desulfosudis oleivorans (strain DSM 6200 / JCM 39069 / Hxd3)</name>
    <name type="common">Desulfococcus oleovorans</name>
    <dbReference type="NCBI Taxonomy" id="96561"/>
    <lineage>
        <taxon>Bacteria</taxon>
        <taxon>Pseudomonadati</taxon>
        <taxon>Thermodesulfobacteriota</taxon>
        <taxon>Desulfobacteria</taxon>
        <taxon>Desulfobacterales</taxon>
        <taxon>Desulfosudaceae</taxon>
        <taxon>Desulfosudis</taxon>
    </lineage>
</organism>
<dbReference type="Gene3D" id="1.10.1660.10">
    <property type="match status" value="1"/>
</dbReference>
<dbReference type="GO" id="GO:0003677">
    <property type="term" value="F:DNA binding"/>
    <property type="evidence" value="ECO:0007669"/>
    <property type="project" value="UniProtKB-KW"/>
</dbReference>
<dbReference type="PANTHER" id="PTHR30204:SF69">
    <property type="entry name" value="MERR-FAMILY TRANSCRIPTIONAL REGULATOR"/>
    <property type="match status" value="1"/>
</dbReference>
<dbReference type="HOGENOM" id="CLU_1110033_0_0_7"/>
<dbReference type="STRING" id="96561.Dole_0186"/>
<evidence type="ECO:0000256" key="1">
    <source>
        <dbReference type="ARBA" id="ARBA00022491"/>
    </source>
</evidence>
<dbReference type="RefSeq" id="WP_012173615.1">
    <property type="nucleotide sequence ID" value="NC_009943.1"/>
</dbReference>
<evidence type="ECO:0000256" key="3">
    <source>
        <dbReference type="ARBA" id="ARBA00023125"/>
    </source>
</evidence>
<dbReference type="InterPro" id="IPR009061">
    <property type="entry name" value="DNA-bd_dom_put_sf"/>
</dbReference>
<dbReference type="InterPro" id="IPR000551">
    <property type="entry name" value="MerR-type_HTH_dom"/>
</dbReference>
<dbReference type="InterPro" id="IPR047057">
    <property type="entry name" value="MerR_fam"/>
</dbReference>
<dbReference type="PROSITE" id="PS50937">
    <property type="entry name" value="HTH_MERR_2"/>
    <property type="match status" value="1"/>
</dbReference>
<keyword evidence="4" id="KW-0804">Transcription</keyword>
<proteinExistence type="predicted"/>
<reference evidence="6 7" key="1">
    <citation type="submission" date="2007-10" db="EMBL/GenBank/DDBJ databases">
        <title>Complete sequence of Desulfococcus oleovorans Hxd3.</title>
        <authorList>
            <consortium name="US DOE Joint Genome Institute"/>
            <person name="Copeland A."/>
            <person name="Lucas S."/>
            <person name="Lapidus A."/>
            <person name="Barry K."/>
            <person name="Glavina del Rio T."/>
            <person name="Dalin E."/>
            <person name="Tice H."/>
            <person name="Pitluck S."/>
            <person name="Kiss H."/>
            <person name="Brettin T."/>
            <person name="Bruce D."/>
            <person name="Detter J.C."/>
            <person name="Han C."/>
            <person name="Schmutz J."/>
            <person name="Larimer F."/>
            <person name="Land M."/>
            <person name="Hauser L."/>
            <person name="Kyrpides N."/>
            <person name="Kim E."/>
            <person name="Wawrik B."/>
            <person name="Richardson P."/>
        </authorList>
    </citation>
    <scope>NUCLEOTIDE SEQUENCE [LARGE SCALE GENOMIC DNA]</scope>
    <source>
        <strain evidence="7">DSM 6200 / JCM 39069 / Hxd3</strain>
    </source>
</reference>
<accession>A8ZST3</accession>
<evidence type="ECO:0000313" key="6">
    <source>
        <dbReference type="EMBL" id="ABW65996.1"/>
    </source>
</evidence>
<dbReference type="Pfam" id="PF13411">
    <property type="entry name" value="MerR_1"/>
    <property type="match status" value="1"/>
</dbReference>
<dbReference type="SMART" id="SM00422">
    <property type="entry name" value="HTH_MERR"/>
    <property type="match status" value="1"/>
</dbReference>
<dbReference type="EMBL" id="CP000859">
    <property type="protein sequence ID" value="ABW65996.1"/>
    <property type="molecule type" value="Genomic_DNA"/>
</dbReference>
<dbReference type="Proteomes" id="UP000008561">
    <property type="component" value="Chromosome"/>
</dbReference>
<dbReference type="OrthoDB" id="9811000at2"/>
<keyword evidence="2" id="KW-0805">Transcription regulation</keyword>
<gene>
    <name evidence="6" type="ordered locus">Dole_0186</name>
</gene>
<dbReference type="AlphaFoldDB" id="A8ZST3"/>
<dbReference type="SUPFAM" id="SSF46955">
    <property type="entry name" value="Putative DNA-binding domain"/>
    <property type="match status" value="1"/>
</dbReference>
<evidence type="ECO:0000313" key="7">
    <source>
        <dbReference type="Proteomes" id="UP000008561"/>
    </source>
</evidence>
<dbReference type="PANTHER" id="PTHR30204">
    <property type="entry name" value="REDOX-CYCLING DRUG-SENSING TRANSCRIPTIONAL ACTIVATOR SOXR"/>
    <property type="match status" value="1"/>
</dbReference>
<protein>
    <submittedName>
        <fullName evidence="6">Transcriptional regulator, MerR family</fullName>
    </submittedName>
</protein>
<keyword evidence="7" id="KW-1185">Reference proteome</keyword>
<dbReference type="KEGG" id="dol:Dole_0186"/>
<dbReference type="eggNOG" id="COG0789">
    <property type="taxonomic scope" value="Bacteria"/>
</dbReference>
<evidence type="ECO:0000256" key="4">
    <source>
        <dbReference type="ARBA" id="ARBA00023163"/>
    </source>
</evidence>
<keyword evidence="1" id="KW-0678">Repressor</keyword>
<name>A8ZST3_DESOH</name>
<dbReference type="GO" id="GO:0003700">
    <property type="term" value="F:DNA-binding transcription factor activity"/>
    <property type="evidence" value="ECO:0007669"/>
    <property type="project" value="InterPro"/>
</dbReference>
<sequence>MPRKPKTVKASPPPRVMKMKELSEATGVNSATIRYYINQGLLPQPHKTHKNMAYYDERYIALVNLVKKLQKEYFLPLDVIKQAIEEVGHERAPYMIQEIVEKLVQEKEGTWSEVAPPNHEAGMTRAELVAASGLSTEDFDAAVEAGFLLKDGNDRFDRENIQVAMLLAQIRSHLTREKGFSTEFFIMHFKTLETLVNKELSLFMNNIQSGNLSIEEVNQYANRSFDLFHKISPILHKRLISKKIKDSLNL</sequence>
<evidence type="ECO:0000259" key="5">
    <source>
        <dbReference type="PROSITE" id="PS50937"/>
    </source>
</evidence>